<dbReference type="Proteomes" id="UP000005580">
    <property type="component" value="Unassembled WGS sequence"/>
</dbReference>
<keyword evidence="1" id="KW-0732">Signal</keyword>
<gene>
    <name evidence="3" type="ORF">HMPREF0663_12139</name>
</gene>
<evidence type="ECO:0000313" key="3">
    <source>
        <dbReference type="EMBL" id="EFZ36072.1"/>
    </source>
</evidence>
<accession>E7RS71</accession>
<dbReference type="AlphaFoldDB" id="E7RS71"/>
<dbReference type="InterPro" id="IPR051411">
    <property type="entry name" value="Polyketide_trans_af380"/>
</dbReference>
<evidence type="ECO:0000259" key="2">
    <source>
        <dbReference type="Pfam" id="PF02129"/>
    </source>
</evidence>
<feature type="chain" id="PRO_5003221522" evidence="1">
    <location>
        <begin position="23"/>
        <end position="354"/>
    </location>
</feature>
<keyword evidence="4" id="KW-1185">Reference proteome</keyword>
<protein>
    <submittedName>
        <fullName evidence="3">X-Pro dipeptidyl-peptidase (S15 family)</fullName>
    </submittedName>
</protein>
<feature type="signal peptide" evidence="1">
    <location>
        <begin position="1"/>
        <end position="22"/>
    </location>
</feature>
<dbReference type="SUPFAM" id="SSF53474">
    <property type="entry name" value="alpha/beta-Hydrolases"/>
    <property type="match status" value="1"/>
</dbReference>
<proteinExistence type="predicted"/>
<dbReference type="InterPro" id="IPR000383">
    <property type="entry name" value="Xaa-Pro-like_dom"/>
</dbReference>
<sequence length="354" mass="38563">MTKRIIMMAIAILAMTPTITMAKKEQKQVLNPWGLVYDGALTENVAGGVNIHPVTYEVGGVSVSANVYTPTGYDAKKKYAAVVVSHPNGGVKEQVSGMFAQKLAEAGFIAIACDARWQGQSGGQPRGTDKPVNRIEDIHGMIDFISRYPGVDASRIGALGICGGGGYTVAAAQSDKRIKAVAALSMFNTGRVRRNGYCDSQLNTIQERLKQASEARQKEAETGIAVYPPKAKTPTEEELKKMPFDLYREGIFYYATSKYAHANDGATAPVSSLLDLMTWDATTTMDLIGQPLLLIAGEKADSYYMTEDAMKKATGTADKELYIIPGATHIQTYYVPEYVEKERAKIVDFFNKKL</sequence>
<dbReference type="HOGENOM" id="CLU_048587_0_0_10"/>
<dbReference type="Pfam" id="PF02129">
    <property type="entry name" value="Peptidase_S15"/>
    <property type="match status" value="1"/>
</dbReference>
<dbReference type="PANTHER" id="PTHR47751:SF1">
    <property type="entry name" value="SUPERFAMILY HYDROLASE, PUTATIVE (AFU_ORTHOLOGUE AFUA_2G16580)-RELATED"/>
    <property type="match status" value="1"/>
</dbReference>
<dbReference type="STRING" id="28134.SAMN05444288_1028"/>
<dbReference type="Gene3D" id="3.40.50.1820">
    <property type="entry name" value="alpha/beta hydrolase"/>
    <property type="match status" value="1"/>
</dbReference>
<dbReference type="RefSeq" id="WP_004370354.1">
    <property type="nucleotide sequence ID" value="NZ_GL833119.1"/>
</dbReference>
<comment type="caution">
    <text evidence="3">The sequence shown here is derived from an EMBL/GenBank/DDBJ whole genome shotgun (WGS) entry which is preliminary data.</text>
</comment>
<dbReference type="EMBL" id="AEPE02000006">
    <property type="protein sequence ID" value="EFZ36072.1"/>
    <property type="molecule type" value="Genomic_DNA"/>
</dbReference>
<dbReference type="GO" id="GO:0016787">
    <property type="term" value="F:hydrolase activity"/>
    <property type="evidence" value="ECO:0007669"/>
    <property type="project" value="InterPro"/>
</dbReference>
<dbReference type="InterPro" id="IPR029058">
    <property type="entry name" value="AB_hydrolase_fold"/>
</dbReference>
<dbReference type="Gene3D" id="1.10.10.800">
    <property type="match status" value="1"/>
</dbReference>
<evidence type="ECO:0000256" key="1">
    <source>
        <dbReference type="SAM" id="SignalP"/>
    </source>
</evidence>
<name>E7RS71_9BACT</name>
<feature type="domain" description="Xaa-Pro dipeptidyl-peptidase-like" evidence="2">
    <location>
        <begin position="60"/>
        <end position="237"/>
    </location>
</feature>
<organism evidence="3 4">
    <name type="scientific">Hoylesella oralis ATCC 33269</name>
    <dbReference type="NCBI Taxonomy" id="873533"/>
    <lineage>
        <taxon>Bacteria</taxon>
        <taxon>Pseudomonadati</taxon>
        <taxon>Bacteroidota</taxon>
        <taxon>Bacteroidia</taxon>
        <taxon>Bacteroidales</taxon>
        <taxon>Prevotellaceae</taxon>
        <taxon>Hoylesella</taxon>
    </lineage>
</organism>
<dbReference type="PANTHER" id="PTHR47751">
    <property type="entry name" value="SUPERFAMILY HYDROLASE, PUTATIVE (AFU_ORTHOLOGUE AFUA_2G16580)-RELATED"/>
    <property type="match status" value="1"/>
</dbReference>
<reference evidence="3" key="1">
    <citation type="submission" date="2011-01" db="EMBL/GenBank/DDBJ databases">
        <authorList>
            <person name="Muzny D."/>
            <person name="Qin X."/>
            <person name="Buhay C."/>
            <person name="Dugan-Rocha S."/>
            <person name="Ding Y."/>
            <person name="Chen G."/>
            <person name="Hawes A."/>
            <person name="Holder M."/>
            <person name="Jhangiani S."/>
            <person name="Johnson A."/>
            <person name="Khan Z."/>
            <person name="Li Z."/>
            <person name="Liu W."/>
            <person name="Liu X."/>
            <person name="Perez L."/>
            <person name="Shen H."/>
            <person name="Wang Q."/>
            <person name="Watt J."/>
            <person name="Xi L."/>
            <person name="Xin Y."/>
            <person name="Zhou J."/>
            <person name="Deng J."/>
            <person name="Jiang H."/>
            <person name="Liu Y."/>
            <person name="Qu J."/>
            <person name="Song X.-Z."/>
            <person name="Zhang L."/>
            <person name="Villasana D."/>
            <person name="Johnson A."/>
            <person name="Liu J."/>
            <person name="Liyanage D."/>
            <person name="Lorensuhewa L."/>
            <person name="Robinson T."/>
            <person name="Song A."/>
            <person name="Song B.-B."/>
            <person name="Dinh H."/>
            <person name="Thornton R."/>
            <person name="Coyle M."/>
            <person name="Francisco L."/>
            <person name="Jackson L."/>
            <person name="Javaid M."/>
            <person name="Korchina V."/>
            <person name="Kovar C."/>
            <person name="Mata R."/>
            <person name="Mathew T."/>
            <person name="Ngo R."/>
            <person name="Nguyen L."/>
            <person name="Nguyen N."/>
            <person name="Okwuonu G."/>
            <person name="Ongeri F."/>
            <person name="Pham C."/>
            <person name="Simmons D."/>
            <person name="Wilczek-Boney K."/>
            <person name="Hale W."/>
            <person name="Jakkamsetti A."/>
            <person name="Pham P."/>
            <person name="Ruth R."/>
            <person name="San Lucas F."/>
            <person name="Warren J."/>
            <person name="Zhang J."/>
            <person name="Zhao Z."/>
            <person name="Zhou C."/>
            <person name="Zhu D."/>
            <person name="Lee S."/>
            <person name="Bess C."/>
            <person name="Blankenburg K."/>
            <person name="Forbes L."/>
            <person name="Fu Q."/>
            <person name="Gubbala S."/>
            <person name="Hirani K."/>
            <person name="Jayaseelan J.C."/>
            <person name="Lara F."/>
            <person name="Munidasa M."/>
            <person name="Palculict T."/>
            <person name="Patil S."/>
            <person name="Pu L.-L."/>
            <person name="Saada N."/>
            <person name="Tang L."/>
            <person name="Weissenberger G."/>
            <person name="Zhu Y."/>
            <person name="Hemphill L."/>
            <person name="Shang Y."/>
            <person name="Youmans B."/>
            <person name="Ayvaz T."/>
            <person name="Ross M."/>
            <person name="Santibanez J."/>
            <person name="Aqrawi P."/>
            <person name="Gross S."/>
            <person name="Joshi V."/>
            <person name="Fowler G."/>
            <person name="Nazareth L."/>
            <person name="Reid J."/>
            <person name="Worley K."/>
            <person name="Petrosino J."/>
            <person name="Highlander S."/>
            <person name="Gibbs R."/>
        </authorList>
    </citation>
    <scope>NUCLEOTIDE SEQUENCE [LARGE SCALE GENOMIC DNA]</scope>
    <source>
        <strain evidence="3">ATCC 33269</strain>
    </source>
</reference>
<dbReference type="eggNOG" id="COG1073">
    <property type="taxonomic scope" value="Bacteria"/>
</dbReference>
<evidence type="ECO:0000313" key="4">
    <source>
        <dbReference type="Proteomes" id="UP000005580"/>
    </source>
</evidence>